<reference evidence="4 5" key="1">
    <citation type="submission" date="2018-10" db="EMBL/GenBank/DDBJ databases">
        <title>Transmission dynamics of multidrug resistant bacteria on intensive care unit surfaces.</title>
        <authorList>
            <person name="D'Souza A.W."/>
            <person name="Potter R.F."/>
            <person name="Wallace M."/>
            <person name="Shupe A."/>
            <person name="Patel S."/>
            <person name="Sun S."/>
            <person name="Gul D."/>
            <person name="Kwon J.H."/>
            <person name="Andleeb S."/>
            <person name="Burnham C.-A.D."/>
            <person name="Dantas G."/>
        </authorList>
    </citation>
    <scope>NUCLEOTIDE SEQUENCE [LARGE SCALE GENOMIC DNA]</scope>
    <source>
        <strain evidence="4 5">AS_373</strain>
    </source>
</reference>
<gene>
    <name evidence="4" type="ORF">EGT71_16965</name>
</gene>
<evidence type="ECO:0000256" key="3">
    <source>
        <dbReference type="ARBA" id="ARBA00049429"/>
    </source>
</evidence>
<dbReference type="EC" id="3.5.3.6" evidence="2"/>
<dbReference type="Proteomes" id="UP000275331">
    <property type="component" value="Unassembled WGS sequence"/>
</dbReference>
<dbReference type="PANTHER" id="PTHR47271:SF2">
    <property type="entry name" value="ARGININE DEIMINASE"/>
    <property type="match status" value="1"/>
</dbReference>
<organism evidence="4 5">
    <name type="scientific">Atlantibacter subterraneus</name>
    <dbReference type="NCBI Taxonomy" id="255519"/>
    <lineage>
        <taxon>Bacteria</taxon>
        <taxon>Pseudomonadati</taxon>
        <taxon>Pseudomonadota</taxon>
        <taxon>Gammaproteobacteria</taxon>
        <taxon>Enterobacterales</taxon>
        <taxon>Enterobacteriaceae</taxon>
        <taxon>Atlantibacter</taxon>
    </lineage>
</organism>
<dbReference type="SUPFAM" id="SSF55909">
    <property type="entry name" value="Pentein"/>
    <property type="match status" value="1"/>
</dbReference>
<comment type="pathway">
    <text evidence="1">Amino-acid degradation; L-arginine degradation via ADI pathway; carbamoyl phosphate from L-arginine: step 1/2.</text>
</comment>
<dbReference type="PANTHER" id="PTHR47271">
    <property type="entry name" value="ARGININE DEIMINASE"/>
    <property type="match status" value="1"/>
</dbReference>
<dbReference type="EMBL" id="RHXB01000012">
    <property type="protein sequence ID" value="RSE23832.1"/>
    <property type="molecule type" value="Genomic_DNA"/>
</dbReference>
<dbReference type="AlphaFoldDB" id="A0A3R9FPL9"/>
<evidence type="ECO:0000256" key="2">
    <source>
        <dbReference type="ARBA" id="ARBA00012171"/>
    </source>
</evidence>
<dbReference type="OrthoDB" id="9807502at2"/>
<dbReference type="Gene3D" id="3.75.10.10">
    <property type="entry name" value="L-arginine/glycine Amidinotransferase, Chain A"/>
    <property type="match status" value="1"/>
</dbReference>
<dbReference type="GO" id="GO:0019546">
    <property type="term" value="P:L-arginine deiminase pathway"/>
    <property type="evidence" value="ECO:0007669"/>
    <property type="project" value="TreeGrafter"/>
</dbReference>
<proteinExistence type="predicted"/>
<accession>A0A3R9FPL9</accession>
<comment type="caution">
    <text evidence="4">The sequence shown here is derived from an EMBL/GenBank/DDBJ whole genome shotgun (WGS) entry which is preliminary data.</text>
</comment>
<comment type="catalytic activity">
    <reaction evidence="3">
        <text>L-arginine + H2O = L-citrulline + NH4(+)</text>
        <dbReference type="Rhea" id="RHEA:19597"/>
        <dbReference type="ChEBI" id="CHEBI:15377"/>
        <dbReference type="ChEBI" id="CHEBI:28938"/>
        <dbReference type="ChEBI" id="CHEBI:32682"/>
        <dbReference type="ChEBI" id="CHEBI:57743"/>
        <dbReference type="EC" id="3.5.3.6"/>
    </reaction>
</comment>
<protein>
    <recommendedName>
        <fullName evidence="2">arginine deiminase</fullName>
        <ecNumber evidence="2">3.5.3.6</ecNumber>
    </recommendedName>
</protein>
<evidence type="ECO:0000313" key="5">
    <source>
        <dbReference type="Proteomes" id="UP000275331"/>
    </source>
</evidence>
<sequence length="283" mass="32156">MNKHYVKDATSRLKKVLLCPPDYFSFQPINVITEDWIEKGESADISAFKREHAELVQAYRENGVEVVFMDPDPELPYEVYARDFGACVKEGFIMGAFREPCRKGETQQYEAKMKALGIPCVARCTAGAFEGGDFWMIDEHTIAHGVVARTDLDGFKNVERQMWELGYTMVPIFCQRENLHLDMCFNIVAEKVAVICRAALPWQFINLLERRGFTLIDIPQEGVFRHHCNLQALGDGRVLTFENNKAVNQQMRCLGLSTIEPGLEQILKGGGGPHCMTFPLERE</sequence>
<dbReference type="RefSeq" id="WP_125294398.1">
    <property type="nucleotide sequence ID" value="NZ_DAIRID010000150.1"/>
</dbReference>
<dbReference type="Pfam" id="PF19420">
    <property type="entry name" value="DDAH_eukar"/>
    <property type="match status" value="1"/>
</dbReference>
<evidence type="ECO:0000313" key="4">
    <source>
        <dbReference type="EMBL" id="RSE23832.1"/>
    </source>
</evidence>
<dbReference type="GO" id="GO:0016990">
    <property type="term" value="F:arginine deiminase activity"/>
    <property type="evidence" value="ECO:0007669"/>
    <property type="project" value="UniProtKB-EC"/>
</dbReference>
<evidence type="ECO:0000256" key="1">
    <source>
        <dbReference type="ARBA" id="ARBA00005213"/>
    </source>
</evidence>
<name>A0A3R9FPL9_9ENTR</name>